<keyword evidence="1" id="KW-0496">Mitochondrion</keyword>
<dbReference type="AlphaFoldDB" id="A0A1Y0B421"/>
<reference evidence="1" key="1">
    <citation type="submission" date="2017-03" db="EMBL/GenBank/DDBJ databases">
        <title>The mitochondrial genome of the carnivorous plant Utricularia reniformis (Lentibulariaceae): structure, comparative analysis and evolutionary landmarks.</title>
        <authorList>
            <person name="Silva S.R."/>
            <person name="Alvarenga D.O."/>
            <person name="Michael T.P."/>
            <person name="Miranda V.F.O."/>
            <person name="Varani A.M."/>
        </authorList>
    </citation>
    <scope>NUCLEOTIDE SEQUENCE</scope>
</reference>
<evidence type="ECO:0000313" key="1">
    <source>
        <dbReference type="EMBL" id="ART32127.1"/>
    </source>
</evidence>
<geneLocation type="mitochondrion" evidence="1"/>
<accession>A0A1Y0B421</accession>
<organism evidence="1">
    <name type="scientific">Utricularia reniformis</name>
    <dbReference type="NCBI Taxonomy" id="192314"/>
    <lineage>
        <taxon>Eukaryota</taxon>
        <taxon>Viridiplantae</taxon>
        <taxon>Streptophyta</taxon>
        <taxon>Embryophyta</taxon>
        <taxon>Tracheophyta</taxon>
        <taxon>Spermatophyta</taxon>
        <taxon>Magnoliopsida</taxon>
        <taxon>eudicotyledons</taxon>
        <taxon>Gunneridae</taxon>
        <taxon>Pentapetalae</taxon>
        <taxon>asterids</taxon>
        <taxon>lamiids</taxon>
        <taxon>Lamiales</taxon>
        <taxon>Lentibulariaceae</taxon>
        <taxon>Utricularia</taxon>
    </lineage>
</organism>
<sequence length="53" mass="6149">MRIYTIGCVKFGVFLPFQRSTDVNSLLVNYKGYRILSLSLAEKKAQTPTRMRH</sequence>
<dbReference type="EMBL" id="KY774314">
    <property type="protein sequence ID" value="ART32127.1"/>
    <property type="molecule type" value="Genomic_DNA"/>
</dbReference>
<protein>
    <submittedName>
        <fullName evidence="1">Uncharacterized protein</fullName>
    </submittedName>
</protein>
<proteinExistence type="predicted"/>
<gene>
    <name evidence="1" type="ORF">AEK19_MT1964</name>
</gene>
<name>A0A1Y0B421_9LAMI</name>